<dbReference type="InterPro" id="IPR023334">
    <property type="entry name" value="REKLES_domain"/>
</dbReference>
<dbReference type="CTD" id="56729"/>
<evidence type="ECO:0000313" key="10">
    <source>
        <dbReference type="RefSeq" id="XP_012173687.1"/>
    </source>
</evidence>
<evidence type="ECO:0000256" key="5">
    <source>
        <dbReference type="ARBA" id="ARBA00023242"/>
    </source>
</evidence>
<dbReference type="RefSeq" id="XP_012173687.1">
    <property type="nucleotide sequence ID" value="XM_012318297.3"/>
</dbReference>
<feature type="region of interest" description="Disordered" evidence="6">
    <location>
        <begin position="464"/>
        <end position="493"/>
    </location>
</feature>
<feature type="compositionally biased region" description="Low complexity" evidence="6">
    <location>
        <begin position="651"/>
        <end position="673"/>
    </location>
</feature>
<evidence type="ECO:0000313" key="13">
    <source>
        <dbReference type="RefSeq" id="XP_048266419.1"/>
    </source>
</evidence>
<name>A0A9C6SHS9_BOMTE</name>
<dbReference type="PROSITE" id="PS51011">
    <property type="entry name" value="ARID"/>
    <property type="match status" value="1"/>
</dbReference>
<feature type="compositionally biased region" description="Polar residues" evidence="6">
    <location>
        <begin position="61"/>
        <end position="86"/>
    </location>
</feature>
<keyword evidence="2" id="KW-0805">Transcription regulation</keyword>
<dbReference type="RefSeq" id="XP_048266419.1">
    <property type="nucleotide sequence ID" value="XM_048410462.1"/>
</dbReference>
<feature type="region of interest" description="Disordered" evidence="6">
    <location>
        <begin position="1"/>
        <end position="87"/>
    </location>
</feature>
<dbReference type="InterPro" id="IPR036431">
    <property type="entry name" value="ARID_dom_sf"/>
</dbReference>
<dbReference type="CDD" id="cd16881">
    <property type="entry name" value="ARID_Dri-like"/>
    <property type="match status" value="1"/>
</dbReference>
<feature type="compositionally biased region" description="Polar residues" evidence="6">
    <location>
        <begin position="193"/>
        <end position="210"/>
    </location>
</feature>
<dbReference type="Proteomes" id="UP000835206">
    <property type="component" value="Chromosome 2"/>
</dbReference>
<evidence type="ECO:0000313" key="9">
    <source>
        <dbReference type="Proteomes" id="UP000835206"/>
    </source>
</evidence>
<dbReference type="GO" id="GO:0005634">
    <property type="term" value="C:nucleus"/>
    <property type="evidence" value="ECO:0007669"/>
    <property type="project" value="UniProtKB-SubCell"/>
</dbReference>
<dbReference type="SUPFAM" id="SSF46774">
    <property type="entry name" value="ARID-like"/>
    <property type="match status" value="1"/>
</dbReference>
<dbReference type="GO" id="GO:0006357">
    <property type="term" value="P:regulation of transcription by RNA polymerase II"/>
    <property type="evidence" value="ECO:0007669"/>
    <property type="project" value="InterPro"/>
</dbReference>
<accession>A0A9C6SHS9</accession>
<evidence type="ECO:0000256" key="6">
    <source>
        <dbReference type="SAM" id="MobiDB-lite"/>
    </source>
</evidence>
<proteinExistence type="predicted"/>
<dbReference type="KEGG" id="bter:100645822"/>
<dbReference type="GeneID" id="100645822"/>
<evidence type="ECO:0000256" key="2">
    <source>
        <dbReference type="ARBA" id="ARBA00023015"/>
    </source>
</evidence>
<sequence length="673" mass="72935">MEMSDEYQDMGNPGGGVAVVNIPITHHQRTPDSPLSHQEEDLSDPDLQDEESGEELPQQPLHGNTHSSSDNASAQANTPTPLTHLNSLMGAHHPHFLTKLKMEAADMDALTNKSGLEALQVAMSGAGFNLPFSFPPPAAFLTPQQHSQNSHSQTSNAIVSGIGNQMTSSASSHSSESSQGSGRNGGEPRETSNHSQSNSTGANQQQQTSWSFEEQFKQVRQLYEINEDPKRKEFLDDLFSYMQKRGTPINRLPIMAKSVLDLYELYNLVIARGGLVDVINKKLWQEIIKGLHLPSSITSAAFTLRTQYMKYLYPYECEKRRLSTPAELQAAIDGNRREGRRSSYGTYATSSSTTSESLAQRNPHTPNSLALHAQMSPLSLVTAVAAGGQHHGPQSLVNGSAAHTPLPHHPHHPQHSQGIAGQSNAELQFLFPSIIFPGPIPGMAPSEFEARMVEYVKLLNKELRSAGGGTPPPVIHRQDSASPPPSTPPRDGAFSALEMSRLTLWNMYNNNTLYPGMAHQPPMSPQASHSPVPAPPTPEPQREALDLGLRIFPRSSPICLSPMRRSSSPSSGGSMQIKKDQDIIHISGPPPAKRSLAEDDNLVEKGATAVTGTHIKISNRGDGRNGDNSLVVSMELNGVMYQGVLFAQSDNRTTNNTPTCSSSNSKPSRSIVS</sequence>
<evidence type="ECO:0000256" key="1">
    <source>
        <dbReference type="ARBA" id="ARBA00004123"/>
    </source>
</evidence>
<feature type="compositionally biased region" description="Acidic residues" evidence="6">
    <location>
        <begin position="41"/>
        <end position="54"/>
    </location>
</feature>
<feature type="compositionally biased region" description="Low complexity" evidence="6">
    <location>
        <begin position="168"/>
        <end position="181"/>
    </location>
</feature>
<evidence type="ECO:0000256" key="4">
    <source>
        <dbReference type="ARBA" id="ARBA00023163"/>
    </source>
</evidence>
<evidence type="ECO:0000313" key="12">
    <source>
        <dbReference type="RefSeq" id="XP_012173706.1"/>
    </source>
</evidence>
<reference evidence="10 11" key="1">
    <citation type="submission" date="2025-04" db="UniProtKB">
        <authorList>
            <consortium name="RefSeq"/>
        </authorList>
    </citation>
    <scope>IDENTIFICATION</scope>
</reference>
<feature type="region of interest" description="Disordered" evidence="6">
    <location>
        <begin position="164"/>
        <end position="210"/>
    </location>
</feature>
<keyword evidence="3" id="KW-0238">DNA-binding</keyword>
<feature type="region of interest" description="Disordered" evidence="6">
    <location>
        <begin position="558"/>
        <end position="577"/>
    </location>
</feature>
<dbReference type="PANTHER" id="PTHR15348:SF0">
    <property type="entry name" value="PROTEIN DEAD RINGER"/>
    <property type="match status" value="1"/>
</dbReference>
<evidence type="ECO:0000259" key="7">
    <source>
        <dbReference type="PROSITE" id="PS51011"/>
    </source>
</evidence>
<keyword evidence="9" id="KW-1185">Reference proteome</keyword>
<comment type="subcellular location">
    <subcellularLocation>
        <location evidence="1">Nucleus</location>
    </subcellularLocation>
</comment>
<dbReference type="FunFam" id="1.10.150.60:FF:000007">
    <property type="entry name" value="AT-rich interactive domain-containing protein 3C"/>
    <property type="match status" value="1"/>
</dbReference>
<dbReference type="AlphaFoldDB" id="A0A9C6SHS9"/>
<dbReference type="SMART" id="SM01014">
    <property type="entry name" value="ARID"/>
    <property type="match status" value="1"/>
</dbReference>
<dbReference type="OrthoDB" id="10044343at2759"/>
<dbReference type="PANTHER" id="PTHR15348">
    <property type="entry name" value="AT-RICH INTERACTIVE DOMAIN-CONTAINING PROTEIN ARID DOMAIN- CONTAINING PROTEIN DEAD RINGER PROTEIN B-CELL REGULATOR OF IGH TRANSCRIPTION BRIGHT"/>
    <property type="match status" value="1"/>
</dbReference>
<feature type="domain" description="REKLES" evidence="8">
    <location>
        <begin position="547"/>
        <end position="652"/>
    </location>
</feature>
<evidence type="ECO:0000259" key="8">
    <source>
        <dbReference type="PROSITE" id="PS51486"/>
    </source>
</evidence>
<gene>
    <name evidence="10 11 12 13" type="primary">LOC100645822</name>
</gene>
<feature type="region of interest" description="Disordered" evidence="6">
    <location>
        <begin position="516"/>
        <end position="540"/>
    </location>
</feature>
<feature type="domain" description="ARID" evidence="7">
    <location>
        <begin position="228"/>
        <end position="320"/>
    </location>
</feature>
<keyword evidence="4" id="KW-0804">Transcription</keyword>
<dbReference type="RefSeq" id="XP_012173706.1">
    <property type="nucleotide sequence ID" value="XM_012318316.3"/>
</dbReference>
<dbReference type="GO" id="GO:0003677">
    <property type="term" value="F:DNA binding"/>
    <property type="evidence" value="ECO:0007669"/>
    <property type="project" value="UniProtKB-KW"/>
</dbReference>
<dbReference type="SMART" id="SM00501">
    <property type="entry name" value="BRIGHT"/>
    <property type="match status" value="1"/>
</dbReference>
<dbReference type="PROSITE" id="PS51486">
    <property type="entry name" value="REKLES"/>
    <property type="match status" value="1"/>
</dbReference>
<feature type="region of interest" description="Disordered" evidence="6">
    <location>
        <begin position="389"/>
        <end position="419"/>
    </location>
</feature>
<evidence type="ECO:0000313" key="11">
    <source>
        <dbReference type="RefSeq" id="XP_012173703.1"/>
    </source>
</evidence>
<keyword evidence="5" id="KW-0539">Nucleus</keyword>
<dbReference type="InterPro" id="IPR001606">
    <property type="entry name" value="ARID_dom"/>
</dbReference>
<organism evidence="9 13">
    <name type="scientific">Bombus terrestris</name>
    <name type="common">Buff-tailed bumblebee</name>
    <name type="synonym">Apis terrestris</name>
    <dbReference type="NCBI Taxonomy" id="30195"/>
    <lineage>
        <taxon>Eukaryota</taxon>
        <taxon>Metazoa</taxon>
        <taxon>Ecdysozoa</taxon>
        <taxon>Arthropoda</taxon>
        <taxon>Hexapoda</taxon>
        <taxon>Insecta</taxon>
        <taxon>Pterygota</taxon>
        <taxon>Neoptera</taxon>
        <taxon>Endopterygota</taxon>
        <taxon>Hymenoptera</taxon>
        <taxon>Apocrita</taxon>
        <taxon>Aculeata</taxon>
        <taxon>Apoidea</taxon>
        <taxon>Anthophila</taxon>
        <taxon>Apidae</taxon>
        <taxon>Bombus</taxon>
        <taxon>Bombus</taxon>
    </lineage>
</organism>
<dbReference type="Pfam" id="PF01388">
    <property type="entry name" value="ARID"/>
    <property type="match status" value="1"/>
</dbReference>
<feature type="compositionally biased region" description="Low complexity" evidence="6">
    <location>
        <begin position="342"/>
        <end position="357"/>
    </location>
</feature>
<evidence type="ECO:0000256" key="3">
    <source>
        <dbReference type="ARBA" id="ARBA00023125"/>
    </source>
</evidence>
<dbReference type="InterPro" id="IPR045147">
    <property type="entry name" value="ARI3A/B/C"/>
</dbReference>
<feature type="region of interest" description="Disordered" evidence="6">
    <location>
        <begin position="332"/>
        <end position="368"/>
    </location>
</feature>
<dbReference type="RefSeq" id="XP_012173703.1">
    <property type="nucleotide sequence ID" value="XM_012318313.3"/>
</dbReference>
<protein>
    <submittedName>
        <fullName evidence="10 11">Protein dead ringer homolog isoform X1</fullName>
    </submittedName>
</protein>
<dbReference type="Gene3D" id="1.10.150.60">
    <property type="entry name" value="ARID DNA-binding domain"/>
    <property type="match status" value="1"/>
</dbReference>
<feature type="region of interest" description="Disordered" evidence="6">
    <location>
        <begin position="650"/>
        <end position="673"/>
    </location>
</feature>
<feature type="compositionally biased region" description="Low complexity" evidence="6">
    <location>
        <begin position="561"/>
        <end position="575"/>
    </location>
</feature>
<feature type="compositionally biased region" description="Polar residues" evidence="6">
    <location>
        <begin position="358"/>
        <end position="368"/>
    </location>
</feature>